<accession>A0AAN6H3D2</accession>
<dbReference type="EMBL" id="JAUJLE010000570">
    <property type="protein sequence ID" value="KAK0953117.1"/>
    <property type="molecule type" value="Genomic_DNA"/>
</dbReference>
<feature type="compositionally biased region" description="Low complexity" evidence="1">
    <location>
        <begin position="23"/>
        <end position="32"/>
    </location>
</feature>
<feature type="compositionally biased region" description="Polar residues" evidence="1">
    <location>
        <begin position="62"/>
        <end position="74"/>
    </location>
</feature>
<feature type="region of interest" description="Disordered" evidence="1">
    <location>
        <begin position="1"/>
        <end position="179"/>
    </location>
</feature>
<feature type="region of interest" description="Disordered" evidence="1">
    <location>
        <begin position="844"/>
        <end position="875"/>
    </location>
</feature>
<proteinExistence type="predicted"/>
<dbReference type="PANTHER" id="PTHR39601">
    <property type="entry name" value="CHORIOGENIN HMINOR"/>
    <property type="match status" value="1"/>
</dbReference>
<dbReference type="PANTHER" id="PTHR39601:SF2">
    <property type="entry name" value="CHORIOGENIN HMINOR"/>
    <property type="match status" value="1"/>
</dbReference>
<feature type="domain" description="DUF8004" evidence="2">
    <location>
        <begin position="398"/>
        <end position="490"/>
    </location>
</feature>
<dbReference type="Proteomes" id="UP001175353">
    <property type="component" value="Unassembled WGS sequence"/>
</dbReference>
<sequence length="938" mass="101899">MSRQSSGQFVPNDDSKPLPNMPPSASNPASVAYQRRQSPPGAHSRSPAPGHLRKPPAASHSRAPSGSYMAQNEPTLPVLQEPTLSSLQQLHQHGGAPSPLLPPPPIAVSGLHSRSSSIDSSRPGTPNYSRPATPIYQPAGQAHATFSSPATAGSAEKKEKKRHGLFGRSTKDDHAERGPPAWIAGEKRAYDHESLLGGRPLPEMWDGSENGNCYIYLFPRSATDKGASFKVDSAILLASPILVRLGFGDAYGGQATAGRQATLDARTQQLTLDHRRTDTMSSNSSYDSRSRYSNISNTTSPETHLYLPIKLSSAADIIATPSTPSKSGKDVAGPDPAMDDLQTLIDIRNFFAFLLGGPLVATERKGSWFQIFMSIAGILKTYEFSNVDGSTFGEVANSSFNAYVQELALADVRTSREMTIEGIVLGERMKSVLLYNEAFTHAVGKLDDLVAMKSPKFALISPLTQNRLTRAGMDLEKRIASTQLILHDFELPSLFSGIMNSKMSEERKEGVRFEAWKDGFNGMRKWTISTYQQRYGHWPPRAKSKKNDLETSGLSRVVLRDVYHDMSAVYDLMADRANLTTRTVDGVDTSRRDQEEATTRGLRAVLSEYDRSSPPVKPPVPFDLPMLPHLRTTRSDFGIGDKKKDLKAIQKRLKDDEIAQLLRSVSNGSDVTKSPFMDAFLDMERRAAHHCNIAELVDLRIGQWIFIYVVLQALPLLVVDAPGITFTQSVEYFLCEPPRSGVPWANSNGAAVGGRHNAWFAVGDGGGVVSLPSDIVEHSVEGVYRRSHCWVMAEKWSAANPIMNSALHEQEAINAEQSAALGDGIMPADPAGAPPVGGIPMISSSDYAPPMRPDSRAGRSRGLSPGPGMRNPKRLSSIGIGLEALPLPVGVMPDGRTASPGPDGRPSSRHSMHHVDSNKTFDAILAEVPGQKQGKKKK</sequence>
<name>A0AAN6H3D2_9PEZI</name>
<gene>
    <name evidence="3" type="ORF">LTR91_024015</name>
</gene>
<feature type="compositionally biased region" description="Low complexity" evidence="1">
    <location>
        <begin position="109"/>
        <end position="121"/>
    </location>
</feature>
<evidence type="ECO:0000259" key="2">
    <source>
        <dbReference type="Pfam" id="PF26013"/>
    </source>
</evidence>
<dbReference type="AlphaFoldDB" id="A0AAN6H3D2"/>
<comment type="caution">
    <text evidence="3">The sequence shown here is derived from an EMBL/GenBank/DDBJ whole genome shotgun (WGS) entry which is preliminary data.</text>
</comment>
<dbReference type="Pfam" id="PF26013">
    <property type="entry name" value="DUF8004"/>
    <property type="match status" value="1"/>
</dbReference>
<feature type="compositionally biased region" description="Polar residues" evidence="1">
    <location>
        <begin position="82"/>
        <end position="91"/>
    </location>
</feature>
<protein>
    <recommendedName>
        <fullName evidence="2">DUF8004 domain-containing protein</fullName>
    </recommendedName>
</protein>
<organism evidence="3 4">
    <name type="scientific">Friedmanniomyces endolithicus</name>
    <dbReference type="NCBI Taxonomy" id="329885"/>
    <lineage>
        <taxon>Eukaryota</taxon>
        <taxon>Fungi</taxon>
        <taxon>Dikarya</taxon>
        <taxon>Ascomycota</taxon>
        <taxon>Pezizomycotina</taxon>
        <taxon>Dothideomycetes</taxon>
        <taxon>Dothideomycetidae</taxon>
        <taxon>Mycosphaerellales</taxon>
        <taxon>Teratosphaeriaceae</taxon>
        <taxon>Friedmanniomyces</taxon>
    </lineage>
</organism>
<feature type="region of interest" description="Disordered" evidence="1">
    <location>
        <begin position="889"/>
        <end position="938"/>
    </location>
</feature>
<keyword evidence="4" id="KW-1185">Reference proteome</keyword>
<evidence type="ECO:0000313" key="4">
    <source>
        <dbReference type="Proteomes" id="UP001175353"/>
    </source>
</evidence>
<dbReference type="InterPro" id="IPR058317">
    <property type="entry name" value="DUF8004"/>
</dbReference>
<evidence type="ECO:0000256" key="1">
    <source>
        <dbReference type="SAM" id="MobiDB-lite"/>
    </source>
</evidence>
<evidence type="ECO:0000313" key="3">
    <source>
        <dbReference type="EMBL" id="KAK0953117.1"/>
    </source>
</evidence>
<reference evidence="3" key="1">
    <citation type="submission" date="2023-06" db="EMBL/GenBank/DDBJ databases">
        <title>Black Yeasts Isolated from many extreme environments.</title>
        <authorList>
            <person name="Coleine C."/>
            <person name="Stajich J.E."/>
            <person name="Selbmann L."/>
        </authorList>
    </citation>
    <scope>NUCLEOTIDE SEQUENCE</scope>
    <source>
        <strain evidence="3">CCFEE 5200</strain>
    </source>
</reference>